<dbReference type="Gene3D" id="3.40.50.300">
    <property type="entry name" value="P-loop containing nucleotide triphosphate hydrolases"/>
    <property type="match status" value="1"/>
</dbReference>
<dbReference type="Proteomes" id="UP000807306">
    <property type="component" value="Unassembled WGS sequence"/>
</dbReference>
<protein>
    <recommendedName>
        <fullName evidence="3">AIG1-type G domain-containing protein</fullName>
    </recommendedName>
</protein>
<reference evidence="1" key="1">
    <citation type="submission" date="2020-11" db="EMBL/GenBank/DDBJ databases">
        <authorList>
            <consortium name="DOE Joint Genome Institute"/>
            <person name="Ahrendt S."/>
            <person name="Riley R."/>
            <person name="Andreopoulos W."/>
            <person name="Labutti K."/>
            <person name="Pangilinan J."/>
            <person name="Ruiz-Duenas F.J."/>
            <person name="Barrasa J.M."/>
            <person name="Sanchez-Garcia M."/>
            <person name="Camarero S."/>
            <person name="Miyauchi S."/>
            <person name="Serrano A."/>
            <person name="Linde D."/>
            <person name="Babiker R."/>
            <person name="Drula E."/>
            <person name="Ayuso-Fernandez I."/>
            <person name="Pacheco R."/>
            <person name="Padilla G."/>
            <person name="Ferreira P."/>
            <person name="Barriuso J."/>
            <person name="Kellner H."/>
            <person name="Castanera R."/>
            <person name="Alfaro M."/>
            <person name="Ramirez L."/>
            <person name="Pisabarro A.G."/>
            <person name="Kuo A."/>
            <person name="Tritt A."/>
            <person name="Lipzen A."/>
            <person name="He G."/>
            <person name="Yan M."/>
            <person name="Ng V."/>
            <person name="Cullen D."/>
            <person name="Martin F."/>
            <person name="Rosso M.-N."/>
            <person name="Henrissat B."/>
            <person name="Hibbett D."/>
            <person name="Martinez A.T."/>
            <person name="Grigoriev I.V."/>
        </authorList>
    </citation>
    <scope>NUCLEOTIDE SEQUENCE</scope>
    <source>
        <strain evidence="1">CBS 506.95</strain>
    </source>
</reference>
<dbReference type="SUPFAM" id="SSF52540">
    <property type="entry name" value="P-loop containing nucleoside triphosphate hydrolases"/>
    <property type="match status" value="1"/>
</dbReference>
<comment type="caution">
    <text evidence="1">The sequence shown here is derived from an EMBL/GenBank/DDBJ whole genome shotgun (WGS) entry which is preliminary data.</text>
</comment>
<dbReference type="InterPro" id="IPR027417">
    <property type="entry name" value="P-loop_NTPase"/>
</dbReference>
<organism evidence="1 2">
    <name type="scientific">Crepidotus variabilis</name>
    <dbReference type="NCBI Taxonomy" id="179855"/>
    <lineage>
        <taxon>Eukaryota</taxon>
        <taxon>Fungi</taxon>
        <taxon>Dikarya</taxon>
        <taxon>Basidiomycota</taxon>
        <taxon>Agaricomycotina</taxon>
        <taxon>Agaricomycetes</taxon>
        <taxon>Agaricomycetidae</taxon>
        <taxon>Agaricales</taxon>
        <taxon>Agaricineae</taxon>
        <taxon>Crepidotaceae</taxon>
        <taxon>Crepidotus</taxon>
    </lineage>
</organism>
<proteinExistence type="predicted"/>
<dbReference type="EMBL" id="MU158038">
    <property type="protein sequence ID" value="KAF9521509.1"/>
    <property type="molecule type" value="Genomic_DNA"/>
</dbReference>
<name>A0A9P6JHU4_9AGAR</name>
<gene>
    <name evidence="1" type="ORF">CPB83DRAFT_900626</name>
</gene>
<evidence type="ECO:0008006" key="3">
    <source>
        <dbReference type="Google" id="ProtNLM"/>
    </source>
</evidence>
<keyword evidence="2" id="KW-1185">Reference proteome</keyword>
<sequence length="345" mass="38534">MSPPRNEIIIAVMGPTGSGKSQVVDLLSGTNWASSRLQVEARKVRCTTAKIPCGKGKNSKKRVTLVETPGFDDTSKSDAEILQMLVDWKTETGRKGTKLTGILYLHRITDKRLNGTPDRNLGQLKGEGQNIEQRVMFVTTMWDKVQGDPKKLEEGQKRHSELKQYWNPILQKGAQIEEFSNTKAAAMELISKVIQRKQRVEAGVTFQQEQLPGALNESQAAQTLFSQFQRRIAEHRAVLLDIERAAHGGNVPAVMADLNAQRERMEADLDKIIEQGKPMKLSFMTKLKNGIFGKKTEGYVMEFLIGSCGFSLIGASIVLTFDFAEPHYNLPFPSFGLLWNHGLAY</sequence>
<dbReference type="CDD" id="cd00882">
    <property type="entry name" value="Ras_like_GTPase"/>
    <property type="match status" value="1"/>
</dbReference>
<evidence type="ECO:0000313" key="1">
    <source>
        <dbReference type="EMBL" id="KAF9521509.1"/>
    </source>
</evidence>
<dbReference type="AlphaFoldDB" id="A0A9P6JHU4"/>
<evidence type="ECO:0000313" key="2">
    <source>
        <dbReference type="Proteomes" id="UP000807306"/>
    </source>
</evidence>
<dbReference type="OrthoDB" id="8954335at2759"/>
<accession>A0A9P6JHU4</accession>